<organism evidence="1 2">
    <name type="scientific">Ruminococcus flavefaciens 007c</name>
    <dbReference type="NCBI Taxonomy" id="1341157"/>
    <lineage>
        <taxon>Bacteria</taxon>
        <taxon>Bacillati</taxon>
        <taxon>Bacillota</taxon>
        <taxon>Clostridia</taxon>
        <taxon>Eubacteriales</taxon>
        <taxon>Oscillospiraceae</taxon>
        <taxon>Ruminococcus</taxon>
    </lineage>
</organism>
<proteinExistence type="predicted"/>
<gene>
    <name evidence="1" type="ORF">RF007C_16295</name>
</gene>
<name>W7UXT9_RUMFL</name>
<dbReference type="Proteomes" id="UP000019365">
    <property type="component" value="Unassembled WGS sequence"/>
</dbReference>
<sequence length="175" mass="20701">MDKYYPFEINSKRILLRMNINAFWKLGDAYFQIHEMPDNSIKAYWRKGLPNIKFAECAGTIARKYFAEKQMSIRELITTDEYKKEIAKISPINEIEFLDKEANQIIDFCNIGLPDDYDKISGRDGHSYDIWIRNGKRINLWCFVHENISYVADVINLLVNKAELDEDMYSIRVQK</sequence>
<accession>W7UXT9</accession>
<dbReference type="PATRIC" id="fig|1341157.4.peg.2658"/>
<dbReference type="EMBL" id="ATAX01000028">
    <property type="protein sequence ID" value="EWM53172.1"/>
    <property type="molecule type" value="Genomic_DNA"/>
</dbReference>
<dbReference type="RefSeq" id="WP_037300461.1">
    <property type="nucleotide sequence ID" value="NZ_ATAX01000028.1"/>
</dbReference>
<evidence type="ECO:0000313" key="2">
    <source>
        <dbReference type="Proteomes" id="UP000019365"/>
    </source>
</evidence>
<comment type="caution">
    <text evidence="1">The sequence shown here is derived from an EMBL/GenBank/DDBJ whole genome shotgun (WGS) entry which is preliminary data.</text>
</comment>
<keyword evidence="2" id="KW-1185">Reference proteome</keyword>
<evidence type="ECO:0000313" key="1">
    <source>
        <dbReference type="EMBL" id="EWM53172.1"/>
    </source>
</evidence>
<protein>
    <submittedName>
        <fullName evidence="1">Uncharacterized protein</fullName>
    </submittedName>
</protein>
<reference evidence="1 2" key="1">
    <citation type="journal article" date="2014" name="PLoS ONE">
        <title>Rumen cellulosomics: divergent fiber-degrading strategies revealed by comparative genome-wide analysis of six ruminococcal strains.</title>
        <authorList>
            <person name="Dassa B."/>
            <person name="Borovok I."/>
            <person name="Ruimy-Israeli V."/>
            <person name="Lamed R."/>
            <person name="Flint H.J."/>
            <person name="Duncan S.H."/>
            <person name="Henrissat B."/>
            <person name="Coutinho P."/>
            <person name="Morrison M."/>
            <person name="Mosoni P."/>
            <person name="Yeoman C.J."/>
            <person name="White B.A."/>
            <person name="Bayer E.A."/>
        </authorList>
    </citation>
    <scope>NUCLEOTIDE SEQUENCE [LARGE SCALE GENOMIC DNA]</scope>
    <source>
        <strain evidence="1 2">007c</strain>
    </source>
</reference>
<dbReference type="AlphaFoldDB" id="W7UXT9"/>